<accession>W6AKZ9</accession>
<dbReference type="AlphaFoldDB" id="W6AKZ9"/>
<gene>
    <name evidence="1" type="ORF">P344_03245</name>
</gene>
<dbReference type="RefSeq" id="WP_025317337.1">
    <property type="nucleotide sequence ID" value="NZ_CP002082.1"/>
</dbReference>
<organism evidence="1 2">
    <name type="scientific">Spiroplasma mirum ATCC 29335</name>
    <dbReference type="NCBI Taxonomy" id="838561"/>
    <lineage>
        <taxon>Bacteria</taxon>
        <taxon>Bacillati</taxon>
        <taxon>Mycoplasmatota</taxon>
        <taxon>Mollicutes</taxon>
        <taxon>Entomoplasmatales</taxon>
        <taxon>Spiroplasmataceae</taxon>
        <taxon>Spiroplasma</taxon>
    </lineage>
</organism>
<dbReference type="EMBL" id="CP006720">
    <property type="protein sequence ID" value="AHI57993.1"/>
    <property type="molecule type" value="Genomic_DNA"/>
</dbReference>
<sequence>MPKLLAVCGTIVYKPNNEIDFDNLLLICQTDLTPLYKALQDSPAQLDFVKLSFAYGNSFTYKIKNTN</sequence>
<proteinExistence type="predicted"/>
<evidence type="ECO:0000313" key="2">
    <source>
        <dbReference type="Proteomes" id="UP000019260"/>
    </source>
</evidence>
<dbReference type="PATRIC" id="fig|838561.3.peg.633"/>
<evidence type="ECO:0000313" key="1">
    <source>
        <dbReference type="EMBL" id="AHI57993.1"/>
    </source>
</evidence>
<dbReference type="HOGENOM" id="CLU_2810275_0_0_14"/>
<reference evidence="1 2" key="1">
    <citation type="submission" date="2013-09" db="EMBL/GenBank/DDBJ databases">
        <title>Complete genome sequence of Spiroplasma mirum suckling mouse cataract agent.</title>
        <authorList>
            <person name="Landry C.A."/>
            <person name="Bastian F.O."/>
            <person name="Thune R.L."/>
        </authorList>
    </citation>
    <scope>NUCLEOTIDE SEQUENCE [LARGE SCALE GENOMIC DNA]</scope>
    <source>
        <strain evidence="1 2">SMCA</strain>
    </source>
</reference>
<dbReference type="KEGG" id="smia:P344_03245"/>
<dbReference type="Proteomes" id="UP000019260">
    <property type="component" value="Chromosome"/>
</dbReference>
<protein>
    <submittedName>
        <fullName evidence="1">Uncharacterized protein</fullName>
    </submittedName>
</protein>
<keyword evidence="2" id="KW-1185">Reference proteome</keyword>
<name>W6AKZ9_9MOLU</name>
<dbReference type="STRING" id="838561.P344_03245"/>